<protein>
    <submittedName>
        <fullName evidence="2">DUF427 domain-containing protein</fullName>
    </submittedName>
</protein>
<evidence type="ECO:0000313" key="2">
    <source>
        <dbReference type="EMBL" id="MBK4738424.1"/>
    </source>
</evidence>
<gene>
    <name evidence="2" type="ORF">JJB74_27700</name>
</gene>
<keyword evidence="3" id="KW-1185">Reference proteome</keyword>
<dbReference type="InterPro" id="IPR007361">
    <property type="entry name" value="DUF427"/>
</dbReference>
<dbReference type="EMBL" id="JAEPBG010000021">
    <property type="protein sequence ID" value="MBK4738424.1"/>
    <property type="molecule type" value="Genomic_DNA"/>
</dbReference>
<evidence type="ECO:0000259" key="1">
    <source>
        <dbReference type="Pfam" id="PF04248"/>
    </source>
</evidence>
<name>A0A934SZA9_9BURK</name>
<reference evidence="2" key="1">
    <citation type="submission" date="2021-01" db="EMBL/GenBank/DDBJ databases">
        <title>Genome sequence of strain Noviherbaspirillum sp. DKR-6.</title>
        <authorList>
            <person name="Chaudhary D.K."/>
        </authorList>
    </citation>
    <scope>NUCLEOTIDE SEQUENCE</scope>
    <source>
        <strain evidence="2">DKR-6</strain>
    </source>
</reference>
<dbReference type="PANTHER" id="PTHR34310">
    <property type="entry name" value="DUF427 DOMAIN PROTEIN (AFU_ORTHOLOGUE AFUA_3G02220)"/>
    <property type="match status" value="1"/>
</dbReference>
<organism evidence="2 3">
    <name type="scientific">Noviherbaspirillum pedocola</name>
    <dbReference type="NCBI Taxonomy" id="2801341"/>
    <lineage>
        <taxon>Bacteria</taxon>
        <taxon>Pseudomonadati</taxon>
        <taxon>Pseudomonadota</taxon>
        <taxon>Betaproteobacteria</taxon>
        <taxon>Burkholderiales</taxon>
        <taxon>Oxalobacteraceae</taxon>
        <taxon>Noviherbaspirillum</taxon>
    </lineage>
</organism>
<proteinExistence type="predicted"/>
<accession>A0A934SZA9</accession>
<dbReference type="AlphaFoldDB" id="A0A934SZA9"/>
<dbReference type="InterPro" id="IPR038694">
    <property type="entry name" value="DUF427_sf"/>
</dbReference>
<comment type="caution">
    <text evidence="2">The sequence shown here is derived from an EMBL/GenBank/DDBJ whole genome shotgun (WGS) entry which is preliminary data.</text>
</comment>
<dbReference type="Pfam" id="PF04248">
    <property type="entry name" value="NTP_transf_9"/>
    <property type="match status" value="1"/>
</dbReference>
<evidence type="ECO:0000313" key="3">
    <source>
        <dbReference type="Proteomes" id="UP000622890"/>
    </source>
</evidence>
<dbReference type="Gene3D" id="2.170.150.40">
    <property type="entry name" value="Domain of unknown function (DUF427)"/>
    <property type="match status" value="1"/>
</dbReference>
<feature type="domain" description="DUF427" evidence="1">
    <location>
        <begin position="3"/>
        <end position="90"/>
    </location>
</feature>
<dbReference type="Proteomes" id="UP000622890">
    <property type="component" value="Unassembled WGS sequence"/>
</dbReference>
<dbReference type="RefSeq" id="WP_200597640.1">
    <property type="nucleotide sequence ID" value="NZ_JAEPBG010000021.1"/>
</dbReference>
<dbReference type="PANTHER" id="PTHR34310:SF5">
    <property type="entry name" value="DUF427 DOMAIN PROTEIN (AFU_ORTHOLOGUE AFUA_3G02220)"/>
    <property type="match status" value="1"/>
</dbReference>
<sequence>MPKAIWNGSVIAEAPDDAVEIVEGNVYFPMHAVREDLLQPSDNTSSCYWKGRANYYHVVVDGKVNQDAAWTYRTPSDAAQRIAGHVAFWHGVEVER</sequence>